<accession>A0A1F7VGZ5</accession>
<dbReference type="CDD" id="cd03801">
    <property type="entry name" value="GT4_PimA-like"/>
    <property type="match status" value="1"/>
</dbReference>
<sequence>MKILMVIGQFHPVIGGAEQQCRKLAKALMDRGHTVSVVTTRVRGCPRRAIVDGIPIERVWYPVGFLAPLFMCVRIFFRARRADVIHVHQALWPLVSAVVVGVLQNKPVICKIGNSGELFDLRVLRRRHVCGRLAVWFVKRHVTRFVWISRAVLVDVEQERIAGGALTFIPNGVELPTLQRKHGDLTSKTRFIFTGTLTRKKNLCALLDAVACLTDAYRERMHLLLLGDGEERARLMKQIVALHLEQVVAIAGPVDDVSSALLESDVFVLPSATEGLSNSALEAMAHGLPVILSDRGGNPDLVPHGKTEGTLIVGHTGILIDPERTQSLCDALVYLMDRLDIREQMGDHATRLIREAYAMDRVADQYERLYRALV</sequence>
<protein>
    <recommendedName>
        <fullName evidence="1">Glycosyltransferase subfamily 4-like N-terminal domain-containing protein</fullName>
    </recommendedName>
</protein>
<dbReference type="Gene3D" id="3.40.50.2000">
    <property type="entry name" value="Glycogen Phosphorylase B"/>
    <property type="match status" value="2"/>
</dbReference>
<organism evidence="2 3">
    <name type="scientific">Candidatus Uhrbacteria bacterium RIFCSPLOWO2_02_FULL_53_10</name>
    <dbReference type="NCBI Taxonomy" id="1802411"/>
    <lineage>
        <taxon>Bacteria</taxon>
        <taxon>Candidatus Uhriibacteriota</taxon>
    </lineage>
</organism>
<dbReference type="Pfam" id="PF13692">
    <property type="entry name" value="Glyco_trans_1_4"/>
    <property type="match status" value="1"/>
</dbReference>
<dbReference type="Proteomes" id="UP000177574">
    <property type="component" value="Unassembled WGS sequence"/>
</dbReference>
<evidence type="ECO:0000313" key="3">
    <source>
        <dbReference type="Proteomes" id="UP000177574"/>
    </source>
</evidence>
<reference evidence="2 3" key="1">
    <citation type="journal article" date="2016" name="Nat. Commun.">
        <title>Thousands of microbial genomes shed light on interconnected biogeochemical processes in an aquifer system.</title>
        <authorList>
            <person name="Anantharaman K."/>
            <person name="Brown C.T."/>
            <person name="Hug L.A."/>
            <person name="Sharon I."/>
            <person name="Castelle C.J."/>
            <person name="Probst A.J."/>
            <person name="Thomas B.C."/>
            <person name="Singh A."/>
            <person name="Wilkins M.J."/>
            <person name="Karaoz U."/>
            <person name="Brodie E.L."/>
            <person name="Williams K.H."/>
            <person name="Hubbard S.S."/>
            <person name="Banfield J.F."/>
        </authorList>
    </citation>
    <scope>NUCLEOTIDE SEQUENCE [LARGE SCALE GENOMIC DNA]</scope>
</reference>
<dbReference type="PANTHER" id="PTHR45947">
    <property type="entry name" value="SULFOQUINOVOSYL TRANSFERASE SQD2"/>
    <property type="match status" value="1"/>
</dbReference>
<dbReference type="InterPro" id="IPR028098">
    <property type="entry name" value="Glyco_trans_4-like_N"/>
</dbReference>
<evidence type="ECO:0000313" key="2">
    <source>
        <dbReference type="EMBL" id="OGL89770.1"/>
    </source>
</evidence>
<dbReference type="AlphaFoldDB" id="A0A1F7VGZ5"/>
<dbReference type="GO" id="GO:0016757">
    <property type="term" value="F:glycosyltransferase activity"/>
    <property type="evidence" value="ECO:0007669"/>
    <property type="project" value="TreeGrafter"/>
</dbReference>
<gene>
    <name evidence="2" type="ORF">A3I45_04110</name>
</gene>
<feature type="domain" description="Glycosyltransferase subfamily 4-like N-terminal" evidence="1">
    <location>
        <begin position="14"/>
        <end position="175"/>
    </location>
</feature>
<evidence type="ECO:0000259" key="1">
    <source>
        <dbReference type="Pfam" id="PF13439"/>
    </source>
</evidence>
<dbReference type="InterPro" id="IPR050194">
    <property type="entry name" value="Glycosyltransferase_grp1"/>
</dbReference>
<name>A0A1F7VGZ5_9BACT</name>
<dbReference type="Pfam" id="PF13439">
    <property type="entry name" value="Glyco_transf_4"/>
    <property type="match status" value="1"/>
</dbReference>
<dbReference type="SUPFAM" id="SSF53756">
    <property type="entry name" value="UDP-Glycosyltransferase/glycogen phosphorylase"/>
    <property type="match status" value="1"/>
</dbReference>
<comment type="caution">
    <text evidence="2">The sequence shown here is derived from an EMBL/GenBank/DDBJ whole genome shotgun (WGS) entry which is preliminary data.</text>
</comment>
<dbReference type="EMBL" id="MGET01000025">
    <property type="protein sequence ID" value="OGL89770.1"/>
    <property type="molecule type" value="Genomic_DNA"/>
</dbReference>
<proteinExistence type="predicted"/>
<dbReference type="PANTHER" id="PTHR45947:SF3">
    <property type="entry name" value="SULFOQUINOVOSYL TRANSFERASE SQD2"/>
    <property type="match status" value="1"/>
</dbReference>